<gene>
    <name evidence="7" type="ORF">IAA61_02215</name>
</gene>
<keyword evidence="3" id="KW-0285">Flavoprotein</keyword>
<dbReference type="GO" id="GO:0016491">
    <property type="term" value="F:oxidoreductase activity"/>
    <property type="evidence" value="ECO:0007669"/>
    <property type="project" value="UniProtKB-KW"/>
</dbReference>
<dbReference type="InterPro" id="IPR000415">
    <property type="entry name" value="Nitroreductase-like"/>
</dbReference>
<evidence type="ECO:0000313" key="8">
    <source>
        <dbReference type="Proteomes" id="UP000824109"/>
    </source>
</evidence>
<dbReference type="Proteomes" id="UP000824109">
    <property type="component" value="Unassembled WGS sequence"/>
</dbReference>
<feature type="domain" description="Nitroreductase" evidence="6">
    <location>
        <begin position="7"/>
        <end position="63"/>
    </location>
</feature>
<reference evidence="7" key="2">
    <citation type="journal article" date="2021" name="PeerJ">
        <title>Extensive microbial diversity within the chicken gut microbiome revealed by metagenomics and culture.</title>
        <authorList>
            <person name="Gilroy R."/>
            <person name="Ravi A."/>
            <person name="Getino M."/>
            <person name="Pursley I."/>
            <person name="Horton D.L."/>
            <person name="Alikhan N.F."/>
            <person name="Baker D."/>
            <person name="Gharbi K."/>
            <person name="Hall N."/>
            <person name="Watson M."/>
            <person name="Adriaenssens E.M."/>
            <person name="Foster-Nyarko E."/>
            <person name="Jarju S."/>
            <person name="Secka A."/>
            <person name="Antonio M."/>
            <person name="Oren A."/>
            <person name="Chaudhuri R.R."/>
            <person name="La Ragione R."/>
            <person name="Hildebrand F."/>
            <person name="Pallen M.J."/>
        </authorList>
    </citation>
    <scope>NUCLEOTIDE SEQUENCE</scope>
    <source>
        <strain evidence="7">USAMLcec3-3695</strain>
    </source>
</reference>
<evidence type="ECO:0000313" key="7">
    <source>
        <dbReference type="EMBL" id="HIU56613.1"/>
    </source>
</evidence>
<comment type="similarity">
    <text evidence="2">Belongs to the nitroreductase family.</text>
</comment>
<dbReference type="CDD" id="cd02062">
    <property type="entry name" value="Nitro_FMN_reductase"/>
    <property type="match status" value="1"/>
</dbReference>
<organism evidence="7 8">
    <name type="scientific">Candidatus Ornithomonoglobus merdipullorum</name>
    <dbReference type="NCBI Taxonomy" id="2840895"/>
    <lineage>
        <taxon>Bacteria</taxon>
        <taxon>Bacillati</taxon>
        <taxon>Bacillota</taxon>
        <taxon>Clostridia</taxon>
        <taxon>Candidatus Ornithomonoglobus</taxon>
    </lineage>
</organism>
<evidence type="ECO:0000256" key="3">
    <source>
        <dbReference type="ARBA" id="ARBA00022630"/>
    </source>
</evidence>
<dbReference type="Pfam" id="PF00881">
    <property type="entry name" value="Nitroreductase"/>
    <property type="match status" value="2"/>
</dbReference>
<dbReference type="Gene3D" id="2.20.180.10">
    <property type="entry name" value="putative fmn-dependent nitroreductase like domains"/>
    <property type="match status" value="1"/>
</dbReference>
<evidence type="ECO:0000256" key="2">
    <source>
        <dbReference type="ARBA" id="ARBA00007118"/>
    </source>
</evidence>
<proteinExistence type="inferred from homology"/>
<dbReference type="PANTHER" id="PTHR43673">
    <property type="entry name" value="NAD(P)H NITROREDUCTASE YDGI-RELATED"/>
    <property type="match status" value="1"/>
</dbReference>
<accession>A0A9D1MAQ1</accession>
<dbReference type="PANTHER" id="PTHR43673:SF2">
    <property type="entry name" value="NITROREDUCTASE"/>
    <property type="match status" value="1"/>
</dbReference>
<comment type="cofactor">
    <cofactor evidence="1">
        <name>FMN</name>
        <dbReference type="ChEBI" id="CHEBI:58210"/>
    </cofactor>
</comment>
<name>A0A9D1MAQ1_9FIRM</name>
<dbReference type="Gene3D" id="3.40.109.10">
    <property type="entry name" value="NADH Oxidase"/>
    <property type="match status" value="1"/>
</dbReference>
<evidence type="ECO:0000256" key="1">
    <source>
        <dbReference type="ARBA" id="ARBA00001917"/>
    </source>
</evidence>
<sequence>MNVYDAARSRRTIRKFKQEPVSREDIMKIIDCARLAPYGANMQPLKFAVIEDEQKRRDLFPLIKYAGYLSDWNPAFEECPAVFIAVLADSSIKPPANTECDCGAAVMSMCLEAEELGIGSCWLGAIDRPKIKERLGLDEKYDVKYLLGLGIPAQSGDVFDIKDDIKYYFDENGNVHVPKRTMDEIIVKL</sequence>
<evidence type="ECO:0000256" key="4">
    <source>
        <dbReference type="ARBA" id="ARBA00022643"/>
    </source>
</evidence>
<evidence type="ECO:0000259" key="6">
    <source>
        <dbReference type="Pfam" id="PF00881"/>
    </source>
</evidence>
<dbReference type="InterPro" id="IPR029479">
    <property type="entry name" value="Nitroreductase"/>
</dbReference>
<keyword evidence="4" id="KW-0288">FMN</keyword>
<dbReference type="InterPro" id="IPR023312">
    <property type="entry name" value="Put_nitroreductase_C_bac"/>
</dbReference>
<dbReference type="EMBL" id="DVNB01000024">
    <property type="protein sequence ID" value="HIU56613.1"/>
    <property type="molecule type" value="Genomic_DNA"/>
</dbReference>
<reference evidence="7" key="1">
    <citation type="submission" date="2020-10" db="EMBL/GenBank/DDBJ databases">
        <authorList>
            <person name="Gilroy R."/>
        </authorList>
    </citation>
    <scope>NUCLEOTIDE SEQUENCE</scope>
    <source>
        <strain evidence="7">USAMLcec3-3695</strain>
    </source>
</reference>
<comment type="caution">
    <text evidence="7">The sequence shown here is derived from an EMBL/GenBank/DDBJ whole genome shotgun (WGS) entry which is preliminary data.</text>
</comment>
<dbReference type="AlphaFoldDB" id="A0A9D1MAQ1"/>
<protein>
    <submittedName>
        <fullName evidence="7">Nitroreductase family protein</fullName>
    </submittedName>
</protein>
<dbReference type="SUPFAM" id="SSF55469">
    <property type="entry name" value="FMN-dependent nitroreductase-like"/>
    <property type="match status" value="1"/>
</dbReference>
<feature type="domain" description="Nitroreductase" evidence="6">
    <location>
        <begin position="73"/>
        <end position="150"/>
    </location>
</feature>
<keyword evidence="5" id="KW-0560">Oxidoreductase</keyword>
<evidence type="ECO:0000256" key="5">
    <source>
        <dbReference type="ARBA" id="ARBA00023002"/>
    </source>
</evidence>